<keyword evidence="3" id="KW-0966">Cell projection</keyword>
<evidence type="ECO:0000313" key="3">
    <source>
        <dbReference type="EMBL" id="CUB07726.1"/>
    </source>
</evidence>
<dbReference type="Pfam" id="PF02120">
    <property type="entry name" value="Flg_hook"/>
    <property type="match status" value="1"/>
</dbReference>
<evidence type="ECO:0000259" key="2">
    <source>
        <dbReference type="Pfam" id="PF02120"/>
    </source>
</evidence>
<dbReference type="InterPro" id="IPR021136">
    <property type="entry name" value="Flagellar_hook_control-like_C"/>
</dbReference>
<reference evidence="4" key="1">
    <citation type="submission" date="2015-08" db="EMBL/GenBank/DDBJ databases">
        <authorList>
            <person name="Babu N.S."/>
            <person name="Beckwith C.J."/>
            <person name="Beseler K.G."/>
            <person name="Brison A."/>
            <person name="Carone J.V."/>
            <person name="Caskin T.P."/>
            <person name="Diamond M."/>
            <person name="Durham M.E."/>
            <person name="Foxe J.M."/>
            <person name="Go M."/>
            <person name="Henderson B.A."/>
            <person name="Jones I.B."/>
            <person name="McGettigan J.A."/>
            <person name="Micheletti S.J."/>
            <person name="Nasrallah M.E."/>
            <person name="Ortiz D."/>
            <person name="Piller C.R."/>
            <person name="Privatt S.R."/>
            <person name="Schneider S.L."/>
            <person name="Sharp S."/>
            <person name="Smith T.C."/>
            <person name="Stanton J.D."/>
            <person name="Ullery H.E."/>
            <person name="Wilson R.J."/>
            <person name="Serrano M.G."/>
            <person name="Buck G."/>
            <person name="Lee V."/>
            <person name="Wang Y."/>
            <person name="Carvalho R."/>
            <person name="Voegtly L."/>
            <person name="Shi R."/>
            <person name="Duckworth R."/>
            <person name="Johnson A."/>
            <person name="Loviza R."/>
            <person name="Walstead R."/>
            <person name="Shah Z."/>
            <person name="Kiflezghi M."/>
            <person name="Wade K."/>
            <person name="Ball S.L."/>
            <person name="Bradley K.W."/>
            <person name="Asai D.J."/>
            <person name="Bowman C.A."/>
            <person name="Russell D.A."/>
            <person name="Pope W.H."/>
            <person name="Jacobs-Sera D."/>
            <person name="Hendrix R.W."/>
            <person name="Hatfull G.F."/>
        </authorList>
    </citation>
    <scope>NUCLEOTIDE SEQUENCE [LARGE SCALE GENOMIC DNA]</scope>
    <source>
        <strain evidence="4">JCM 19170</strain>
    </source>
</reference>
<feature type="region of interest" description="Disordered" evidence="1">
    <location>
        <begin position="203"/>
        <end position="278"/>
    </location>
</feature>
<dbReference type="Gene3D" id="3.30.750.140">
    <property type="match status" value="1"/>
</dbReference>
<accession>A0A0K6IX76</accession>
<dbReference type="OrthoDB" id="5296742at2"/>
<keyword evidence="3" id="KW-0969">Cilium</keyword>
<name>A0A0K6IX76_9PROT</name>
<dbReference type="Proteomes" id="UP000182108">
    <property type="component" value="Unassembled WGS sequence"/>
</dbReference>
<dbReference type="AlphaFoldDB" id="A0A0K6IX76"/>
<gene>
    <name evidence="3" type="ORF">Ga0061068_11116</name>
</gene>
<proteinExistence type="predicted"/>
<sequence>MIPPDVVARLRMMVEADLLRPEPQVGGVERIRPIPERLPEVLPGQVLRATIQRPLPDGTFQALVGGRDMTLALDRPVKSGDTLELVVERQVGGTIYARLNEGAAAAATGAGAASVRTQLSPTGELLRQVLTQPAPERLPLPAGSAQAAPLLPAAPRSEADVPQLAAALQGTLQRSGLFYESHLAQWAQGRYPLEALRAEPQNVPTEGNLAGAPLPPSAPAAGQTAPSAAFPAEGAPAPPLQEGETSSAATQSAALRAAPSRPEGLETPTAAGTAQQAEGARLAAAASIPAGAQEPAAGTPAAALLPPALLAALAQQAPVALTSSGAERLLATFFAGAMPASADTEPSRSGFAAAALADETTPAGTQIPARLVPIVQHQLDALATQQLHVQFAPWPGWTVFWDLEAPQEREARSSPDEGEAPIWRSRLRLSLPALGEVEAELQWQAGTLAVRVSSPSEDTSALLRAAAPALAARMEADGIRLTRLDVTRGENGDGRSTGG</sequence>
<organism evidence="3 4">
    <name type="scientific">Tepidiphilus thermophilus</name>
    <dbReference type="NCBI Taxonomy" id="876478"/>
    <lineage>
        <taxon>Bacteria</taxon>
        <taxon>Pseudomonadati</taxon>
        <taxon>Pseudomonadota</taxon>
        <taxon>Hydrogenophilia</taxon>
        <taxon>Hydrogenophilales</taxon>
        <taxon>Hydrogenophilaceae</taxon>
        <taxon>Tepidiphilus</taxon>
    </lineage>
</organism>
<feature type="domain" description="Flagellar hook-length control protein-like C-terminal" evidence="2">
    <location>
        <begin position="420"/>
        <end position="493"/>
    </location>
</feature>
<dbReference type="RefSeq" id="WP_055424003.1">
    <property type="nucleotide sequence ID" value="NZ_CYHH01000011.1"/>
</dbReference>
<keyword evidence="4" id="KW-1185">Reference proteome</keyword>
<dbReference type="EMBL" id="CYHH01000011">
    <property type="protein sequence ID" value="CUB07726.1"/>
    <property type="molecule type" value="Genomic_DNA"/>
</dbReference>
<feature type="compositionally biased region" description="Low complexity" evidence="1">
    <location>
        <begin position="246"/>
        <end position="278"/>
    </location>
</feature>
<dbReference type="InterPro" id="IPR038610">
    <property type="entry name" value="FliK-like_C_sf"/>
</dbReference>
<feature type="compositionally biased region" description="Low complexity" evidence="1">
    <location>
        <begin position="219"/>
        <end position="235"/>
    </location>
</feature>
<evidence type="ECO:0000256" key="1">
    <source>
        <dbReference type="SAM" id="MobiDB-lite"/>
    </source>
</evidence>
<protein>
    <submittedName>
        <fullName evidence="3">Flagellar hook-length control protein FliK</fullName>
    </submittedName>
</protein>
<keyword evidence="3" id="KW-0282">Flagellum</keyword>
<evidence type="ECO:0000313" key="4">
    <source>
        <dbReference type="Proteomes" id="UP000182108"/>
    </source>
</evidence>